<sequence>MPLMAPTVADYEASADLATLLVRTAEGDAFSVPAEKLRLSCKCAHCTRARFDECFPQRFPGIAITEIGDLGYGLNISFSDGHNKGIYPKPYLLSLAAADNPAS</sequence>
<accession>A0A0R3D0J8</accession>
<keyword evidence="1" id="KW-0479">Metal-binding</keyword>
<evidence type="ECO:0000313" key="4">
    <source>
        <dbReference type="EMBL" id="KRQ01180.1"/>
    </source>
</evidence>
<name>A0A0R3D0J8_9BRAD</name>
<reference evidence="4 5" key="1">
    <citation type="submission" date="2015-09" db="EMBL/GenBank/DDBJ databases">
        <title>Draft Genome Sequence of Bradyrhizobium manausense Strain BR 3351T, a Novel Symbiotic Nitrogen-Fixing Alphaproteobacterium Isolated from Brazilian Amazon Rain Forest.</title>
        <authorList>
            <person name="De Araujo J.L."/>
            <person name="Zilli J.E."/>
        </authorList>
    </citation>
    <scope>NUCLEOTIDE SEQUENCE [LARGE SCALE GENOMIC DNA]</scope>
    <source>
        <strain evidence="4 5">BR3351</strain>
    </source>
</reference>
<dbReference type="GO" id="GO:0046872">
    <property type="term" value="F:metal ion binding"/>
    <property type="evidence" value="ECO:0007669"/>
    <property type="project" value="UniProtKB-KW"/>
</dbReference>
<protein>
    <recommendedName>
        <fullName evidence="3">Gamma-butyrobetaine hydroxylase-like N-terminal domain-containing protein</fullName>
    </recommendedName>
</protein>
<dbReference type="InterPro" id="IPR038492">
    <property type="entry name" value="GBBH-like_N_sf"/>
</dbReference>
<keyword evidence="2" id="KW-0408">Iron</keyword>
<dbReference type="Proteomes" id="UP000051936">
    <property type="component" value="Unassembled WGS sequence"/>
</dbReference>
<gene>
    <name evidence="4" type="ORF">AOQ71_40140</name>
</gene>
<proteinExistence type="predicted"/>
<dbReference type="InterPro" id="IPR010376">
    <property type="entry name" value="GBBH-like_N"/>
</dbReference>
<evidence type="ECO:0000256" key="1">
    <source>
        <dbReference type="ARBA" id="ARBA00022723"/>
    </source>
</evidence>
<comment type="caution">
    <text evidence="4">The sequence shown here is derived from an EMBL/GenBank/DDBJ whole genome shotgun (WGS) entry which is preliminary data.</text>
</comment>
<dbReference type="AlphaFoldDB" id="A0A0R3D0J8"/>
<dbReference type="Pfam" id="PF06155">
    <property type="entry name" value="GBBH-like_N"/>
    <property type="match status" value="1"/>
</dbReference>
<dbReference type="STRING" id="989370.AOQ71_40140"/>
<organism evidence="4 5">
    <name type="scientific">Bradyrhizobium manausense</name>
    <dbReference type="NCBI Taxonomy" id="989370"/>
    <lineage>
        <taxon>Bacteria</taxon>
        <taxon>Pseudomonadati</taxon>
        <taxon>Pseudomonadota</taxon>
        <taxon>Alphaproteobacteria</taxon>
        <taxon>Hyphomicrobiales</taxon>
        <taxon>Nitrobacteraceae</taxon>
        <taxon>Bradyrhizobium</taxon>
    </lineage>
</organism>
<dbReference type="EMBL" id="LJYG01000112">
    <property type="protein sequence ID" value="KRQ01180.1"/>
    <property type="molecule type" value="Genomic_DNA"/>
</dbReference>
<dbReference type="OrthoDB" id="9794178at2"/>
<dbReference type="RefSeq" id="WP_057759122.1">
    <property type="nucleotide sequence ID" value="NZ_LJYG01000112.1"/>
</dbReference>
<evidence type="ECO:0000313" key="5">
    <source>
        <dbReference type="Proteomes" id="UP000051936"/>
    </source>
</evidence>
<feature type="domain" description="Gamma-butyrobetaine hydroxylase-like N-terminal" evidence="3">
    <location>
        <begin position="16"/>
        <end position="92"/>
    </location>
</feature>
<keyword evidence="5" id="KW-1185">Reference proteome</keyword>
<dbReference type="Gene3D" id="3.30.2020.30">
    <property type="match status" value="1"/>
</dbReference>
<evidence type="ECO:0000259" key="3">
    <source>
        <dbReference type="Pfam" id="PF06155"/>
    </source>
</evidence>
<evidence type="ECO:0000256" key="2">
    <source>
        <dbReference type="ARBA" id="ARBA00023004"/>
    </source>
</evidence>